<keyword evidence="2" id="KW-1185">Reference proteome</keyword>
<feature type="non-terminal residue" evidence="1">
    <location>
        <position position="114"/>
    </location>
</feature>
<evidence type="ECO:0000313" key="2">
    <source>
        <dbReference type="Proteomes" id="UP000287033"/>
    </source>
</evidence>
<gene>
    <name evidence="1" type="ORF">chiPu_0022600</name>
</gene>
<dbReference type="EMBL" id="BEZZ01009167">
    <property type="protein sequence ID" value="GCC16713.1"/>
    <property type="molecule type" value="Genomic_DNA"/>
</dbReference>
<evidence type="ECO:0000313" key="1">
    <source>
        <dbReference type="EMBL" id="GCC16713.1"/>
    </source>
</evidence>
<dbReference type="AlphaFoldDB" id="A0A401REZ5"/>
<dbReference type="PANTHER" id="PTHR15046">
    <property type="entry name" value="GLYCO_TRANS_2-LIKE DOMAIN-CONTAINING PROTEIN"/>
    <property type="match status" value="1"/>
</dbReference>
<accession>A0A401REZ5</accession>
<dbReference type="GO" id="GO:0008376">
    <property type="term" value="F:acetylgalactosaminyltransferase activity"/>
    <property type="evidence" value="ECO:0007669"/>
    <property type="project" value="TreeGrafter"/>
</dbReference>
<dbReference type="OrthoDB" id="2139606at2759"/>
<proteinExistence type="predicted"/>
<dbReference type="GO" id="GO:0001574">
    <property type="term" value="P:ganglioside biosynthetic process"/>
    <property type="evidence" value="ECO:0007669"/>
    <property type="project" value="TreeGrafter"/>
</dbReference>
<reference evidence="1 2" key="1">
    <citation type="journal article" date="2018" name="Nat. Ecol. Evol.">
        <title>Shark genomes provide insights into elasmobranch evolution and the origin of vertebrates.</title>
        <authorList>
            <person name="Hara Y"/>
            <person name="Yamaguchi K"/>
            <person name="Onimaru K"/>
            <person name="Kadota M"/>
            <person name="Koyanagi M"/>
            <person name="Keeley SD"/>
            <person name="Tatsumi K"/>
            <person name="Tanaka K"/>
            <person name="Motone F"/>
            <person name="Kageyama Y"/>
            <person name="Nozu R"/>
            <person name="Adachi N"/>
            <person name="Nishimura O"/>
            <person name="Nakagawa R"/>
            <person name="Tanegashima C"/>
            <person name="Kiyatake I"/>
            <person name="Matsumoto R"/>
            <person name="Murakumo K"/>
            <person name="Nishida K"/>
            <person name="Terakita A"/>
            <person name="Kuratani S"/>
            <person name="Sato K"/>
            <person name="Hyodo S Kuraku.S."/>
        </authorList>
    </citation>
    <scope>NUCLEOTIDE SEQUENCE [LARGE SCALE GENOMIC DNA]</scope>
</reference>
<name>A0A401REZ5_CHIPU</name>
<protein>
    <submittedName>
        <fullName evidence="1">Uncharacterized protein</fullName>
    </submittedName>
</protein>
<dbReference type="Proteomes" id="UP000287033">
    <property type="component" value="Unassembled WGS sequence"/>
</dbReference>
<dbReference type="GO" id="GO:0016020">
    <property type="term" value="C:membrane"/>
    <property type="evidence" value="ECO:0007669"/>
    <property type="project" value="GOC"/>
</dbReference>
<dbReference type="PANTHER" id="PTHR15046:SF1">
    <property type="entry name" value="BETA-1,4 N-ACETYLGALACTOSAMINYLTRANSFERASE 1"/>
    <property type="match status" value="1"/>
</dbReference>
<sequence length="114" mass="13320">MCPVFESLVCLTPTKLFLHRLLPKNGCRCEKEEPVISLPFAKHLFRQVSVQQFEQVFKEAEREELKKRREQEYQQFLQRSHSSADVMIIAKANTPLEYPTQGLHVQPLKTIVIP</sequence>
<comment type="caution">
    <text evidence="1">The sequence shown here is derived from an EMBL/GenBank/DDBJ whole genome shotgun (WGS) entry which is preliminary data.</text>
</comment>
<dbReference type="STRING" id="137246.A0A401REZ5"/>
<organism evidence="1 2">
    <name type="scientific">Chiloscyllium punctatum</name>
    <name type="common">Brownbanded bambooshark</name>
    <name type="synonym">Hemiscyllium punctatum</name>
    <dbReference type="NCBI Taxonomy" id="137246"/>
    <lineage>
        <taxon>Eukaryota</taxon>
        <taxon>Metazoa</taxon>
        <taxon>Chordata</taxon>
        <taxon>Craniata</taxon>
        <taxon>Vertebrata</taxon>
        <taxon>Chondrichthyes</taxon>
        <taxon>Elasmobranchii</taxon>
        <taxon>Galeomorphii</taxon>
        <taxon>Galeoidea</taxon>
        <taxon>Orectolobiformes</taxon>
        <taxon>Hemiscylliidae</taxon>
        <taxon>Chiloscyllium</taxon>
    </lineage>
</organism>